<dbReference type="AlphaFoldDB" id="A0A6I4U2L4"/>
<dbReference type="RefSeq" id="WP_160615252.1">
    <property type="nucleotide sequence ID" value="NZ_WTYR01000001.1"/>
</dbReference>
<name>A0A6I4U2L4_9SPHN</name>
<dbReference type="SMART" id="SM00419">
    <property type="entry name" value="HTH_CRP"/>
    <property type="match status" value="1"/>
</dbReference>
<keyword evidence="2" id="KW-0238">DNA-binding</keyword>
<dbReference type="Gene3D" id="2.60.120.10">
    <property type="entry name" value="Jelly Rolls"/>
    <property type="match status" value="1"/>
</dbReference>
<proteinExistence type="predicted"/>
<gene>
    <name evidence="6" type="ORF">GRI68_00815</name>
</gene>
<evidence type="ECO:0000313" key="6">
    <source>
        <dbReference type="EMBL" id="MXP08722.1"/>
    </source>
</evidence>
<dbReference type="InterPro" id="IPR012318">
    <property type="entry name" value="HTH_CRP"/>
</dbReference>
<dbReference type="InterPro" id="IPR014710">
    <property type="entry name" value="RmlC-like_jellyroll"/>
</dbReference>
<dbReference type="InterPro" id="IPR036390">
    <property type="entry name" value="WH_DNA-bd_sf"/>
</dbReference>
<dbReference type="PRINTS" id="PR00034">
    <property type="entry name" value="HTHCRP"/>
</dbReference>
<organism evidence="6 7">
    <name type="scientific">Alteriqipengyuania halimionae</name>
    <dbReference type="NCBI Taxonomy" id="1926630"/>
    <lineage>
        <taxon>Bacteria</taxon>
        <taxon>Pseudomonadati</taxon>
        <taxon>Pseudomonadota</taxon>
        <taxon>Alphaproteobacteria</taxon>
        <taxon>Sphingomonadales</taxon>
        <taxon>Erythrobacteraceae</taxon>
        <taxon>Alteriqipengyuania</taxon>
    </lineage>
</organism>
<dbReference type="Gene3D" id="1.10.10.10">
    <property type="entry name" value="Winged helix-like DNA-binding domain superfamily/Winged helix DNA-binding domain"/>
    <property type="match status" value="1"/>
</dbReference>
<dbReference type="PROSITE" id="PS51063">
    <property type="entry name" value="HTH_CRP_2"/>
    <property type="match status" value="1"/>
</dbReference>
<dbReference type="InterPro" id="IPR000595">
    <property type="entry name" value="cNMP-bd_dom"/>
</dbReference>
<dbReference type="Proteomes" id="UP000429229">
    <property type="component" value="Unassembled WGS sequence"/>
</dbReference>
<feature type="domain" description="Cyclic nucleotide-binding" evidence="4">
    <location>
        <begin position="17"/>
        <end position="88"/>
    </location>
</feature>
<dbReference type="PROSITE" id="PS50042">
    <property type="entry name" value="CNMP_BINDING_3"/>
    <property type="match status" value="1"/>
</dbReference>
<evidence type="ECO:0000256" key="2">
    <source>
        <dbReference type="ARBA" id="ARBA00023125"/>
    </source>
</evidence>
<dbReference type="SMART" id="SM00100">
    <property type="entry name" value="cNMP"/>
    <property type="match status" value="1"/>
</dbReference>
<dbReference type="Pfam" id="PF13545">
    <property type="entry name" value="HTH_Crp_2"/>
    <property type="match status" value="1"/>
</dbReference>
<dbReference type="CDD" id="cd00092">
    <property type="entry name" value="HTH_CRP"/>
    <property type="match status" value="1"/>
</dbReference>
<keyword evidence="3" id="KW-0804">Transcription</keyword>
<evidence type="ECO:0000259" key="5">
    <source>
        <dbReference type="PROSITE" id="PS51063"/>
    </source>
</evidence>
<reference evidence="6 7" key="1">
    <citation type="submission" date="2019-12" db="EMBL/GenBank/DDBJ databases">
        <title>Genomic-based taxomic classification of the family Erythrobacteraceae.</title>
        <authorList>
            <person name="Xu L."/>
        </authorList>
    </citation>
    <scope>NUCLEOTIDE SEQUENCE [LARGE SCALE GENOMIC DNA]</scope>
    <source>
        <strain evidence="6 7">LMG 29519</strain>
    </source>
</reference>
<dbReference type="EMBL" id="WTYR01000001">
    <property type="protein sequence ID" value="MXP08722.1"/>
    <property type="molecule type" value="Genomic_DNA"/>
</dbReference>
<evidence type="ECO:0000259" key="4">
    <source>
        <dbReference type="PROSITE" id="PS50042"/>
    </source>
</evidence>
<dbReference type="SUPFAM" id="SSF46785">
    <property type="entry name" value="Winged helix' DNA-binding domain"/>
    <property type="match status" value="1"/>
</dbReference>
<keyword evidence="1" id="KW-0805">Transcription regulation</keyword>
<dbReference type="Pfam" id="PF00027">
    <property type="entry name" value="cNMP_binding"/>
    <property type="match status" value="1"/>
</dbReference>
<comment type="caution">
    <text evidence="6">The sequence shown here is derived from an EMBL/GenBank/DDBJ whole genome shotgun (WGS) entry which is preliminary data.</text>
</comment>
<dbReference type="GO" id="GO:0003700">
    <property type="term" value="F:DNA-binding transcription factor activity"/>
    <property type="evidence" value="ECO:0007669"/>
    <property type="project" value="InterPro"/>
</dbReference>
<evidence type="ECO:0000256" key="3">
    <source>
        <dbReference type="ARBA" id="ARBA00023163"/>
    </source>
</evidence>
<dbReference type="InterPro" id="IPR018335">
    <property type="entry name" value="Tscrpt_reg_HTH_Crp-type_CS"/>
</dbReference>
<feature type="domain" description="HTH crp-type" evidence="5">
    <location>
        <begin position="148"/>
        <end position="223"/>
    </location>
</feature>
<dbReference type="CDD" id="cd00038">
    <property type="entry name" value="CAP_ED"/>
    <property type="match status" value="1"/>
</dbReference>
<dbReference type="GO" id="GO:0003677">
    <property type="term" value="F:DNA binding"/>
    <property type="evidence" value="ECO:0007669"/>
    <property type="project" value="UniProtKB-KW"/>
</dbReference>
<sequence>MTEPLACAQCPVRDRAACASLNDEERRELARSGRTKLLGAGETLFAAGDDNANCATLVTGALKIVSLSPDGTERILSLIHPAGFAGELFAPFTDHDIVALTESRVCLFSRPQFEDAIDRFPKLGAALLRRTQEDLHDARRWLDLAQSGDARHKVGGALMAFAKAASDSPCHPASTFELPLSRAELASLLGLTIETVSRQITRFERDGGIQRHGKRGIELLDPALLAEA</sequence>
<protein>
    <submittedName>
        <fullName evidence="6">Helix-turn-helix domain-containing protein</fullName>
    </submittedName>
</protein>
<dbReference type="InterPro" id="IPR018490">
    <property type="entry name" value="cNMP-bd_dom_sf"/>
</dbReference>
<keyword evidence="7" id="KW-1185">Reference proteome</keyword>
<dbReference type="InterPro" id="IPR050397">
    <property type="entry name" value="Env_Response_Regulators"/>
</dbReference>
<dbReference type="PROSITE" id="PS00042">
    <property type="entry name" value="HTH_CRP_1"/>
    <property type="match status" value="1"/>
</dbReference>
<dbReference type="PANTHER" id="PTHR24567:SF28">
    <property type="entry name" value="LISTERIOLYSIN REGULATORY PROTEIN"/>
    <property type="match status" value="1"/>
</dbReference>
<dbReference type="InterPro" id="IPR036388">
    <property type="entry name" value="WH-like_DNA-bd_sf"/>
</dbReference>
<dbReference type="GO" id="GO:0005829">
    <property type="term" value="C:cytosol"/>
    <property type="evidence" value="ECO:0007669"/>
    <property type="project" value="TreeGrafter"/>
</dbReference>
<dbReference type="SUPFAM" id="SSF51206">
    <property type="entry name" value="cAMP-binding domain-like"/>
    <property type="match status" value="1"/>
</dbReference>
<dbReference type="OrthoDB" id="667966at2"/>
<evidence type="ECO:0000256" key="1">
    <source>
        <dbReference type="ARBA" id="ARBA00023015"/>
    </source>
</evidence>
<dbReference type="PANTHER" id="PTHR24567">
    <property type="entry name" value="CRP FAMILY TRANSCRIPTIONAL REGULATORY PROTEIN"/>
    <property type="match status" value="1"/>
</dbReference>
<accession>A0A6I4U2L4</accession>
<evidence type="ECO:0000313" key="7">
    <source>
        <dbReference type="Proteomes" id="UP000429229"/>
    </source>
</evidence>